<dbReference type="Gene3D" id="3.30.365.10">
    <property type="entry name" value="Aldehyde oxidase/xanthine dehydrogenase, molybdopterin binding domain"/>
    <property type="match status" value="3"/>
</dbReference>
<dbReference type="RefSeq" id="WP_005585034.1">
    <property type="nucleotide sequence ID" value="NZ_LT669839.1"/>
</dbReference>
<dbReference type="Proteomes" id="UP000245423">
    <property type="component" value="Chromosome 1"/>
</dbReference>
<dbReference type="InterPro" id="IPR000674">
    <property type="entry name" value="Ald_Oxase/Xan_DH_a/b"/>
</dbReference>
<dbReference type="InterPro" id="IPR008274">
    <property type="entry name" value="AldOxase/xan_DH_MoCoBD1"/>
</dbReference>
<dbReference type="SUPFAM" id="SSF56003">
    <property type="entry name" value="Molybdenum cofactor-binding domain"/>
    <property type="match status" value="1"/>
</dbReference>
<dbReference type="HOGENOM" id="CLU_001681_8_2_9"/>
<dbReference type="InterPro" id="IPR016208">
    <property type="entry name" value="Ald_Oxase/xanthine_DH-like"/>
</dbReference>
<gene>
    <name evidence="2" type="primary">ndhL</name>
    <name evidence="2" type="ORF">CUESP1_0970</name>
</gene>
<dbReference type="Pfam" id="PF01315">
    <property type="entry name" value="Ald_Xan_dh_C"/>
    <property type="match status" value="1"/>
</dbReference>
<dbReference type="Pfam" id="PF02738">
    <property type="entry name" value="MoCoBD_1"/>
    <property type="match status" value="1"/>
</dbReference>
<dbReference type="PANTHER" id="PTHR11908:SF157">
    <property type="entry name" value="XANTHINE DEHYDROGENASE SUBUNIT D-RELATED"/>
    <property type="match status" value="1"/>
</dbReference>
<keyword evidence="2" id="KW-0560">Oxidoreductase</keyword>
<dbReference type="SUPFAM" id="SSF54665">
    <property type="entry name" value="CO dehydrogenase molybdoprotein N-domain-like"/>
    <property type="match status" value="1"/>
</dbReference>
<dbReference type="Gene3D" id="3.90.1170.50">
    <property type="entry name" value="Aldehyde oxidase/xanthine dehydrogenase, a/b hammerhead"/>
    <property type="match status" value="1"/>
</dbReference>
<accession>M1ZA47</accession>
<dbReference type="EC" id="1.17.1.5" evidence="2"/>
<sequence length="421" mass="47095">MNLDIVGRNILRIDALSKVTGKALYPEDIFMDNMVYGKTLRSKVPHAYIRIDTGKAEKIDGVIKVLTHKDVPNNEHGVIFKDHEVFCSEKVRRIGDPIAFVVAKNKKICELALKEILIEYEEIEEVFCPIKAMKEDSPKVHGDTNIVYHYKIRKGDVEEGFKNSYAIAENIYRTHMVDHAFLQPEAGISFIDEEGRVTVMVATQYPHYDREEIASALELSEEKVRIINTNIGGAFGGREDISLQIHLALAAKVLNRPIKAIYSREESFIAHAKRHSMIMKYKTGADRDGKLLAMEAEIVGDTGAYASWATNVLRKSGVHATGPYFIPNVKVDSIAVYTNNPFAGAMRGFGATQVPIAHEQQMDILAEKLGIDPIAIRMKNIFKQGSITATGQVLTDSVPLDICIEKVAEKIDFSLEREEAY</sequence>
<reference evidence="2 3" key="1">
    <citation type="submission" date="2016-11" db="EMBL/GenBank/DDBJ databases">
        <authorList>
            <person name="Manzoor S."/>
        </authorList>
    </citation>
    <scope>NUCLEOTIDE SEQUENCE [LARGE SCALE GENOMIC DNA]</scope>
    <source>
        <strain evidence="2">Clostridium ultunense strain Esp</strain>
    </source>
</reference>
<name>M1ZA47_9FIRM</name>
<dbReference type="OrthoDB" id="9759099at2"/>
<dbReference type="AlphaFoldDB" id="M1ZA47"/>
<dbReference type="EMBL" id="LT669839">
    <property type="protein sequence ID" value="SHD76346.1"/>
    <property type="molecule type" value="Genomic_DNA"/>
</dbReference>
<proteinExistence type="predicted"/>
<dbReference type="InterPro" id="IPR036856">
    <property type="entry name" value="Ald_Oxase/Xan_DH_a/b_sf"/>
</dbReference>
<dbReference type="SMART" id="SM01008">
    <property type="entry name" value="Ald_Xan_dh_C"/>
    <property type="match status" value="1"/>
</dbReference>
<organism evidence="2 3">
    <name type="scientific">[Clostridium] ultunense Esp</name>
    <dbReference type="NCBI Taxonomy" id="1288971"/>
    <lineage>
        <taxon>Bacteria</taxon>
        <taxon>Bacillati</taxon>
        <taxon>Bacillota</taxon>
        <taxon>Tissierellia</taxon>
        <taxon>Tissierellales</taxon>
        <taxon>Tepidimicrobiaceae</taxon>
        <taxon>Schnuerera</taxon>
    </lineage>
</organism>
<dbReference type="GO" id="GO:0005506">
    <property type="term" value="F:iron ion binding"/>
    <property type="evidence" value="ECO:0007669"/>
    <property type="project" value="InterPro"/>
</dbReference>
<dbReference type="PANTHER" id="PTHR11908">
    <property type="entry name" value="XANTHINE DEHYDROGENASE"/>
    <property type="match status" value="1"/>
</dbReference>
<dbReference type="GO" id="GO:0050138">
    <property type="term" value="F:nicotinate dehydrogenase activity"/>
    <property type="evidence" value="ECO:0007669"/>
    <property type="project" value="UniProtKB-EC"/>
</dbReference>
<evidence type="ECO:0000313" key="3">
    <source>
        <dbReference type="Proteomes" id="UP000245423"/>
    </source>
</evidence>
<evidence type="ECO:0000259" key="1">
    <source>
        <dbReference type="SMART" id="SM01008"/>
    </source>
</evidence>
<protein>
    <submittedName>
        <fullName evidence="2">Nicotinate dehydrogenase large molybdopterin subunit</fullName>
        <ecNumber evidence="2">1.17.1.5</ecNumber>
    </submittedName>
</protein>
<dbReference type="InterPro" id="IPR037165">
    <property type="entry name" value="AldOxase/xan_DH_Mopterin-bd_sf"/>
</dbReference>
<keyword evidence="3" id="KW-1185">Reference proteome</keyword>
<feature type="domain" description="Aldehyde oxidase/xanthine dehydrogenase a/b hammerhead" evidence="1">
    <location>
        <begin position="20"/>
        <end position="124"/>
    </location>
</feature>
<evidence type="ECO:0000313" key="2">
    <source>
        <dbReference type="EMBL" id="SHD76346.1"/>
    </source>
</evidence>